<evidence type="ECO:0000313" key="6">
    <source>
        <dbReference type="EMBL" id="TDP87550.1"/>
    </source>
</evidence>
<dbReference type="PANTHER" id="PTHR42788:SF19">
    <property type="entry name" value="ALIPHATIC SULFONATES IMPORT ATP-BINDING PROTEIN SSUB 2"/>
    <property type="match status" value="1"/>
</dbReference>
<reference evidence="6 7" key="1">
    <citation type="submission" date="2019-03" db="EMBL/GenBank/DDBJ databases">
        <title>Genomic Encyclopedia of Type Strains, Phase IV (KMG-IV): sequencing the most valuable type-strain genomes for metagenomic binning, comparative biology and taxonomic classification.</title>
        <authorList>
            <person name="Goeker M."/>
        </authorList>
    </citation>
    <scope>NUCLEOTIDE SEQUENCE [LARGE SCALE GENOMIC DNA]</scope>
    <source>
        <strain evidence="6 7">DSM 102969</strain>
    </source>
</reference>
<dbReference type="Pfam" id="PF00005">
    <property type="entry name" value="ABC_tran"/>
    <property type="match status" value="1"/>
</dbReference>
<dbReference type="OrthoDB" id="9807242at2"/>
<evidence type="ECO:0000256" key="3">
    <source>
        <dbReference type="ARBA" id="ARBA00022741"/>
    </source>
</evidence>
<dbReference type="InterPro" id="IPR050166">
    <property type="entry name" value="ABC_transporter_ATP-bind"/>
</dbReference>
<dbReference type="GO" id="GO:0005524">
    <property type="term" value="F:ATP binding"/>
    <property type="evidence" value="ECO:0007669"/>
    <property type="project" value="UniProtKB-KW"/>
</dbReference>
<evidence type="ECO:0000256" key="2">
    <source>
        <dbReference type="ARBA" id="ARBA00022448"/>
    </source>
</evidence>
<comment type="similarity">
    <text evidence="1">Belongs to the ABC transporter superfamily.</text>
</comment>
<sequence>MSAPLEIHVARKVYRGAEGGTVEAVRGLDIAVPAGGFTALIGPSGCGKTTSLRILAGLDHDYEGRVVLAPGARIGFVFQEPRLLPWRTVEENVRLVLDDPRGFDPGPLFAELGLDEMARRYPTELSLGLARRVALARALAIRPDVLLLDEPFTSLDETTAGRLRQLVLAAWARYRPTTLMVTHNVREALQLAERIVLLAPRPSHVVAEIPLETPHAERDEAWVEARRTDLVRAHPGLVA</sequence>
<dbReference type="SUPFAM" id="SSF52540">
    <property type="entry name" value="P-loop containing nucleoside triphosphate hydrolases"/>
    <property type="match status" value="1"/>
</dbReference>
<comment type="caution">
    <text evidence="6">The sequence shown here is derived from an EMBL/GenBank/DDBJ whole genome shotgun (WGS) entry which is preliminary data.</text>
</comment>
<evidence type="ECO:0000256" key="1">
    <source>
        <dbReference type="ARBA" id="ARBA00005417"/>
    </source>
</evidence>
<dbReference type="RefSeq" id="WP_126535338.1">
    <property type="nucleotide sequence ID" value="NZ_BSPM01000008.1"/>
</dbReference>
<dbReference type="Gene3D" id="3.40.50.300">
    <property type="entry name" value="P-loop containing nucleotide triphosphate hydrolases"/>
    <property type="match status" value="2"/>
</dbReference>
<evidence type="ECO:0000256" key="4">
    <source>
        <dbReference type="ARBA" id="ARBA00022840"/>
    </source>
</evidence>
<proteinExistence type="inferred from homology"/>
<feature type="domain" description="ABC transporter" evidence="5">
    <location>
        <begin position="7"/>
        <end position="225"/>
    </location>
</feature>
<dbReference type="InterPro" id="IPR003593">
    <property type="entry name" value="AAA+_ATPase"/>
</dbReference>
<dbReference type="PROSITE" id="PS50893">
    <property type="entry name" value="ABC_TRANSPORTER_2"/>
    <property type="match status" value="1"/>
</dbReference>
<dbReference type="PANTHER" id="PTHR42788">
    <property type="entry name" value="TAURINE IMPORT ATP-BINDING PROTEIN-RELATED"/>
    <property type="match status" value="1"/>
</dbReference>
<keyword evidence="4 6" id="KW-0067">ATP-binding</keyword>
<evidence type="ECO:0000259" key="5">
    <source>
        <dbReference type="PROSITE" id="PS50893"/>
    </source>
</evidence>
<dbReference type="InterPro" id="IPR003439">
    <property type="entry name" value="ABC_transporter-like_ATP-bd"/>
</dbReference>
<name>A0A4R6RLX2_9HYPH</name>
<dbReference type="InterPro" id="IPR027417">
    <property type="entry name" value="P-loop_NTPase"/>
</dbReference>
<dbReference type="SMART" id="SM00382">
    <property type="entry name" value="AAA"/>
    <property type="match status" value="1"/>
</dbReference>
<dbReference type="EMBL" id="SNXY01000006">
    <property type="protein sequence ID" value="TDP87550.1"/>
    <property type="molecule type" value="Genomic_DNA"/>
</dbReference>
<keyword evidence="7" id="KW-1185">Reference proteome</keyword>
<evidence type="ECO:0000313" key="7">
    <source>
        <dbReference type="Proteomes" id="UP000294547"/>
    </source>
</evidence>
<dbReference type="Proteomes" id="UP000294547">
    <property type="component" value="Unassembled WGS sequence"/>
</dbReference>
<keyword evidence="2" id="KW-0813">Transport</keyword>
<gene>
    <name evidence="6" type="ORF">EDD54_1448</name>
</gene>
<protein>
    <submittedName>
        <fullName evidence="6">NitT/TauT family transport system ATP-binding protein</fullName>
    </submittedName>
</protein>
<dbReference type="GO" id="GO:0016887">
    <property type="term" value="F:ATP hydrolysis activity"/>
    <property type="evidence" value="ECO:0007669"/>
    <property type="project" value="InterPro"/>
</dbReference>
<dbReference type="AlphaFoldDB" id="A0A4R6RLX2"/>
<keyword evidence="3" id="KW-0547">Nucleotide-binding</keyword>
<organism evidence="6 7">
    <name type="scientific">Oharaeibacter diazotrophicus</name>
    <dbReference type="NCBI Taxonomy" id="1920512"/>
    <lineage>
        <taxon>Bacteria</taxon>
        <taxon>Pseudomonadati</taxon>
        <taxon>Pseudomonadota</taxon>
        <taxon>Alphaproteobacteria</taxon>
        <taxon>Hyphomicrobiales</taxon>
        <taxon>Pleomorphomonadaceae</taxon>
        <taxon>Oharaeibacter</taxon>
    </lineage>
</organism>
<accession>A0A4R6RLX2</accession>